<gene>
    <name evidence="7" type="ORF">V6W77_02980</name>
</gene>
<evidence type="ECO:0000313" key="7">
    <source>
        <dbReference type="EMBL" id="MEG9475236.1"/>
    </source>
</evidence>
<dbReference type="PANTHER" id="PTHR37422">
    <property type="entry name" value="TEICHURONIC ACID BIOSYNTHESIS PROTEIN TUAE"/>
    <property type="match status" value="1"/>
</dbReference>
<evidence type="ECO:0000256" key="1">
    <source>
        <dbReference type="ARBA" id="ARBA00004141"/>
    </source>
</evidence>
<dbReference type="Pfam" id="PF04932">
    <property type="entry name" value="Wzy_C"/>
    <property type="match status" value="1"/>
</dbReference>
<evidence type="ECO:0000256" key="5">
    <source>
        <dbReference type="SAM" id="Phobius"/>
    </source>
</evidence>
<feature type="transmembrane region" description="Helical" evidence="5">
    <location>
        <begin position="158"/>
        <end position="177"/>
    </location>
</feature>
<accession>A0ABU7ZCN4</accession>
<comment type="subcellular location">
    <subcellularLocation>
        <location evidence="1">Membrane</location>
        <topology evidence="1">Multi-pass membrane protein</topology>
    </subcellularLocation>
</comment>
<keyword evidence="7" id="KW-0436">Ligase</keyword>
<dbReference type="Proteomes" id="UP001432017">
    <property type="component" value="Unassembled WGS sequence"/>
</dbReference>
<feature type="transmembrane region" description="Helical" evidence="5">
    <location>
        <begin position="12"/>
        <end position="31"/>
    </location>
</feature>
<keyword evidence="8" id="KW-1185">Reference proteome</keyword>
<evidence type="ECO:0000313" key="8">
    <source>
        <dbReference type="Proteomes" id="UP001432017"/>
    </source>
</evidence>
<feature type="transmembrane region" description="Helical" evidence="5">
    <location>
        <begin position="37"/>
        <end position="57"/>
    </location>
</feature>
<feature type="transmembrane region" description="Helical" evidence="5">
    <location>
        <begin position="229"/>
        <end position="246"/>
    </location>
</feature>
<organism evidence="7 8">
    <name type="scientific">Mannheimia indoligenes</name>
    <dbReference type="NCBI Taxonomy" id="3103145"/>
    <lineage>
        <taxon>Bacteria</taxon>
        <taxon>Pseudomonadati</taxon>
        <taxon>Pseudomonadota</taxon>
        <taxon>Gammaproteobacteria</taxon>
        <taxon>Pasteurellales</taxon>
        <taxon>Pasteurellaceae</taxon>
        <taxon>Mannheimia</taxon>
    </lineage>
</organism>
<dbReference type="InterPro" id="IPR007016">
    <property type="entry name" value="O-antigen_ligase-rel_domated"/>
</dbReference>
<feature type="transmembrane region" description="Helical" evidence="5">
    <location>
        <begin position="69"/>
        <end position="87"/>
    </location>
</feature>
<sequence>MQLSFKKIDNSHIALFCNALVATFFVTVLAFKKGYSYVPMTLGVIATLSFLFYHFKLKQKWLLDKEDKFFVFSLIAYFLTFVMSAVFNGDGFREIDNPSKILLLIPLIFFFKLYPIKKEILFHFIPIGALVVGILAIYQKFILNLPKPFPDTMHIQAGNISILLALFSIAIAFYWFAQKQTKTCILYFACSAFALLASILTGARGGWVAFPICILLILFFNFKYIRKQIIYVIILMLTLPLASFIYKPEFGIQQRLNEAETDITRYIEQKDKTTSLGARFDMWENAVIAISEKPILGHGSSGYEKFKEKQVETQQMAKTTLKFNSLHNQYLESFVKRGILGFAALIGVLFIPLSIFVRRLNTNDAALKCIAVLGIIHIIAHSFFFLSQSFLAHNSGSIFYFFVLILLYHLLKQKENNI</sequence>
<feature type="transmembrane region" description="Helical" evidence="5">
    <location>
        <begin position="339"/>
        <end position="358"/>
    </location>
</feature>
<feature type="transmembrane region" description="Helical" evidence="5">
    <location>
        <begin position="99"/>
        <end position="115"/>
    </location>
</feature>
<comment type="caution">
    <text evidence="7">The sequence shown here is derived from an EMBL/GenBank/DDBJ whole genome shotgun (WGS) entry which is preliminary data.</text>
</comment>
<dbReference type="InterPro" id="IPR051533">
    <property type="entry name" value="WaaL-like"/>
</dbReference>
<reference evidence="7" key="1">
    <citation type="submission" date="2023-12" db="EMBL/GenBank/DDBJ databases">
        <title>Mannheima indologenes sp. nov. proposed for Clade V organisms of Mannheimia.</title>
        <authorList>
            <person name="Christensen H."/>
        </authorList>
    </citation>
    <scope>NUCLEOTIDE SEQUENCE</scope>
    <source>
        <strain evidence="7">M14.4</strain>
    </source>
</reference>
<feature type="domain" description="O-antigen ligase-related" evidence="6">
    <location>
        <begin position="191"/>
        <end position="346"/>
    </location>
</feature>
<dbReference type="EMBL" id="JBAJJM010000004">
    <property type="protein sequence ID" value="MEG9475236.1"/>
    <property type="molecule type" value="Genomic_DNA"/>
</dbReference>
<keyword evidence="4 5" id="KW-0472">Membrane</keyword>
<feature type="transmembrane region" description="Helical" evidence="5">
    <location>
        <begin position="365"/>
        <end position="384"/>
    </location>
</feature>
<dbReference type="GO" id="GO:0016874">
    <property type="term" value="F:ligase activity"/>
    <property type="evidence" value="ECO:0007669"/>
    <property type="project" value="UniProtKB-KW"/>
</dbReference>
<feature type="transmembrane region" description="Helical" evidence="5">
    <location>
        <begin position="120"/>
        <end position="138"/>
    </location>
</feature>
<evidence type="ECO:0000256" key="3">
    <source>
        <dbReference type="ARBA" id="ARBA00022989"/>
    </source>
</evidence>
<dbReference type="PANTHER" id="PTHR37422:SF17">
    <property type="entry name" value="O-ANTIGEN LIGASE"/>
    <property type="match status" value="1"/>
</dbReference>
<name>A0ABU7ZCN4_9PAST</name>
<proteinExistence type="predicted"/>
<evidence type="ECO:0000259" key="6">
    <source>
        <dbReference type="Pfam" id="PF04932"/>
    </source>
</evidence>
<dbReference type="RefSeq" id="WP_334253738.1">
    <property type="nucleotide sequence ID" value="NZ_JBAJJM010000004.1"/>
</dbReference>
<evidence type="ECO:0000256" key="4">
    <source>
        <dbReference type="ARBA" id="ARBA00023136"/>
    </source>
</evidence>
<feature type="transmembrane region" description="Helical" evidence="5">
    <location>
        <begin position="390"/>
        <end position="411"/>
    </location>
</feature>
<feature type="transmembrane region" description="Helical" evidence="5">
    <location>
        <begin position="206"/>
        <end position="222"/>
    </location>
</feature>
<feature type="transmembrane region" description="Helical" evidence="5">
    <location>
        <begin position="184"/>
        <end position="200"/>
    </location>
</feature>
<protein>
    <submittedName>
        <fullName evidence="7">O-antigen ligase</fullName>
    </submittedName>
</protein>
<keyword evidence="2 5" id="KW-0812">Transmembrane</keyword>
<evidence type="ECO:0000256" key="2">
    <source>
        <dbReference type="ARBA" id="ARBA00022692"/>
    </source>
</evidence>
<keyword evidence="3 5" id="KW-1133">Transmembrane helix</keyword>